<evidence type="ECO:0000313" key="5">
    <source>
        <dbReference type="Proteomes" id="UP000434957"/>
    </source>
</evidence>
<gene>
    <name evidence="2" type="ORF">PR001_g22679</name>
    <name evidence="3" type="ORF">PR003_g26948</name>
</gene>
<sequence>MCFCHVAQRRRDTSTSCFHCGFLRLVLLRYVYPVGICKVNSSSDGFGFCPDSKRDVRAALKYSKNTYSTSAAGTKANK</sequence>
<comment type="caution">
    <text evidence="3">The sequence shown here is derived from an EMBL/GenBank/DDBJ whole genome shotgun (WGS) entry which is preliminary data.</text>
</comment>
<keyword evidence="1" id="KW-0732">Signal</keyword>
<dbReference type="EMBL" id="QXFV01002560">
    <property type="protein sequence ID" value="KAE8986144.1"/>
    <property type="molecule type" value="Genomic_DNA"/>
</dbReference>
<feature type="signal peptide" evidence="1">
    <location>
        <begin position="1"/>
        <end position="33"/>
    </location>
</feature>
<feature type="chain" id="PRO_5036167194" evidence="1">
    <location>
        <begin position="34"/>
        <end position="78"/>
    </location>
</feature>
<evidence type="ECO:0000313" key="4">
    <source>
        <dbReference type="Proteomes" id="UP000429607"/>
    </source>
</evidence>
<evidence type="ECO:0000313" key="3">
    <source>
        <dbReference type="EMBL" id="KAE9284081.1"/>
    </source>
</evidence>
<dbReference type="Proteomes" id="UP000434957">
    <property type="component" value="Unassembled WGS sequence"/>
</dbReference>
<keyword evidence="5" id="KW-1185">Reference proteome</keyword>
<dbReference type="AlphaFoldDB" id="A0A6A4CB82"/>
<proteinExistence type="predicted"/>
<evidence type="ECO:0000256" key="1">
    <source>
        <dbReference type="SAM" id="SignalP"/>
    </source>
</evidence>
<protein>
    <submittedName>
        <fullName evidence="3">Uncharacterized protein</fullName>
    </submittedName>
</protein>
<reference evidence="3 5" key="1">
    <citation type="submission" date="2018-08" db="EMBL/GenBank/DDBJ databases">
        <title>Genomic investigation of the strawberry pathogen Phytophthora fragariae indicates pathogenicity is determined by transcriptional variation in three key races.</title>
        <authorList>
            <person name="Adams T.M."/>
            <person name="Armitage A.D."/>
            <person name="Sobczyk M.K."/>
            <person name="Bates H.J."/>
            <person name="Dunwell J.M."/>
            <person name="Nellist C.F."/>
            <person name="Harrison R.J."/>
        </authorList>
    </citation>
    <scope>NUCLEOTIDE SEQUENCE [LARGE SCALE GENOMIC DNA]</scope>
    <source>
        <strain evidence="2 4">SCRP249</strain>
        <strain evidence="3 5">SCRP333</strain>
    </source>
</reference>
<organism evidence="3 5">
    <name type="scientific">Phytophthora rubi</name>
    <dbReference type="NCBI Taxonomy" id="129364"/>
    <lineage>
        <taxon>Eukaryota</taxon>
        <taxon>Sar</taxon>
        <taxon>Stramenopiles</taxon>
        <taxon>Oomycota</taxon>
        <taxon>Peronosporomycetes</taxon>
        <taxon>Peronosporales</taxon>
        <taxon>Peronosporaceae</taxon>
        <taxon>Phytophthora</taxon>
    </lineage>
</organism>
<evidence type="ECO:0000313" key="2">
    <source>
        <dbReference type="EMBL" id="KAE8986144.1"/>
    </source>
</evidence>
<dbReference type="EMBL" id="QXFT01003620">
    <property type="protein sequence ID" value="KAE9284081.1"/>
    <property type="molecule type" value="Genomic_DNA"/>
</dbReference>
<accession>A0A6A4CB82</accession>
<dbReference type="Proteomes" id="UP000429607">
    <property type="component" value="Unassembled WGS sequence"/>
</dbReference>
<name>A0A6A4CB82_9STRA</name>